<dbReference type="AlphaFoldDB" id="A0AAE0FD58"/>
<proteinExistence type="predicted"/>
<evidence type="ECO:0000313" key="1">
    <source>
        <dbReference type="EMBL" id="KAK3257559.1"/>
    </source>
</evidence>
<sequence length="71" mass="8073">MESGFGSDMMQAAPLPWNRFYFPDHQQATVKLMGSNSFFQFMDVYVPDLSTEETPKNLIVEGVPTWVKVSP</sequence>
<name>A0AAE0FD58_9CHLO</name>
<keyword evidence="2" id="KW-1185">Reference proteome</keyword>
<gene>
    <name evidence="1" type="ORF">CYMTET_33359</name>
</gene>
<reference evidence="1 2" key="1">
    <citation type="journal article" date="2015" name="Genome Biol. Evol.">
        <title>Comparative Genomics of a Bacterivorous Green Alga Reveals Evolutionary Causalities and Consequences of Phago-Mixotrophic Mode of Nutrition.</title>
        <authorList>
            <person name="Burns J.A."/>
            <person name="Paasch A."/>
            <person name="Narechania A."/>
            <person name="Kim E."/>
        </authorList>
    </citation>
    <scope>NUCLEOTIDE SEQUENCE [LARGE SCALE GENOMIC DNA]</scope>
    <source>
        <strain evidence="1 2">PLY_AMNH</strain>
    </source>
</reference>
<dbReference type="Proteomes" id="UP001190700">
    <property type="component" value="Unassembled WGS sequence"/>
</dbReference>
<evidence type="ECO:0000313" key="2">
    <source>
        <dbReference type="Proteomes" id="UP001190700"/>
    </source>
</evidence>
<protein>
    <submittedName>
        <fullName evidence="1">Uncharacterized protein</fullName>
    </submittedName>
</protein>
<comment type="caution">
    <text evidence="1">The sequence shown here is derived from an EMBL/GenBank/DDBJ whole genome shotgun (WGS) entry which is preliminary data.</text>
</comment>
<organism evidence="1 2">
    <name type="scientific">Cymbomonas tetramitiformis</name>
    <dbReference type="NCBI Taxonomy" id="36881"/>
    <lineage>
        <taxon>Eukaryota</taxon>
        <taxon>Viridiplantae</taxon>
        <taxon>Chlorophyta</taxon>
        <taxon>Pyramimonadophyceae</taxon>
        <taxon>Pyramimonadales</taxon>
        <taxon>Pyramimonadaceae</taxon>
        <taxon>Cymbomonas</taxon>
    </lineage>
</organism>
<dbReference type="EMBL" id="LGRX02020387">
    <property type="protein sequence ID" value="KAK3257559.1"/>
    <property type="molecule type" value="Genomic_DNA"/>
</dbReference>
<accession>A0AAE0FD58</accession>